<organism evidence="6 7">
    <name type="scientific">Croceicoccus marinus</name>
    <dbReference type="NCBI Taxonomy" id="450378"/>
    <lineage>
        <taxon>Bacteria</taxon>
        <taxon>Pseudomonadati</taxon>
        <taxon>Pseudomonadota</taxon>
        <taxon>Alphaproteobacteria</taxon>
        <taxon>Sphingomonadales</taxon>
        <taxon>Erythrobacteraceae</taxon>
        <taxon>Croceicoccus</taxon>
    </lineage>
</organism>
<dbReference type="SUPFAM" id="SSF53187">
    <property type="entry name" value="Zn-dependent exopeptidases"/>
    <property type="match status" value="1"/>
</dbReference>
<dbReference type="EC" id="3.5.1.28" evidence="2"/>
<dbReference type="AlphaFoldDB" id="A0A7G6VRN5"/>
<dbReference type="EMBL" id="CP060052">
    <property type="protein sequence ID" value="QNE04400.1"/>
    <property type="molecule type" value="Genomic_DNA"/>
</dbReference>
<feature type="transmembrane region" description="Helical" evidence="4">
    <location>
        <begin position="33"/>
        <end position="54"/>
    </location>
</feature>
<dbReference type="PANTHER" id="PTHR30404:SF0">
    <property type="entry name" value="N-ACETYLMURAMOYL-L-ALANINE AMIDASE AMIC"/>
    <property type="match status" value="1"/>
</dbReference>
<evidence type="ECO:0000313" key="7">
    <source>
        <dbReference type="Proteomes" id="UP000515297"/>
    </source>
</evidence>
<accession>A0A7G6VRN5</accession>
<dbReference type="SMART" id="SM00646">
    <property type="entry name" value="Ami_3"/>
    <property type="match status" value="1"/>
</dbReference>
<keyword evidence="3" id="KW-0378">Hydrolase</keyword>
<evidence type="ECO:0000256" key="2">
    <source>
        <dbReference type="ARBA" id="ARBA00011901"/>
    </source>
</evidence>
<dbReference type="RefSeq" id="WP_185883681.1">
    <property type="nucleotide sequence ID" value="NZ_CP060052.1"/>
</dbReference>
<sequence length="310" mass="32281">MDEPVLQLEKGDEAGSRLRRALPMPGWQVPLSLLPLSLLLGIAAGLLLLAAFPAGGRGEAMVTMAMPESRSMAMLRISAGRAGNAAPLVVIDAGHGGFDPGATGPSGLAEKDVVLPIALALRERLLELGAVRVALTREGDRFLPLEERVALAESLEPDLFVSIHADSAPVEEARGANVYVLSPRASDAEAMALARDFNAADGAADTGDAALGDVEAVLAELARRETTLGSARIADRLESRIRAAMPVHGRFRRGANLVVLRSARMPSILFEAGYISNAEDAARIGSDAGREAIVDAMASAITAGLLAGDR</sequence>
<dbReference type="Pfam" id="PF01520">
    <property type="entry name" value="Amidase_3"/>
    <property type="match status" value="1"/>
</dbReference>
<dbReference type="GO" id="GO:0030288">
    <property type="term" value="C:outer membrane-bounded periplasmic space"/>
    <property type="evidence" value="ECO:0007669"/>
    <property type="project" value="TreeGrafter"/>
</dbReference>
<dbReference type="CDD" id="cd02696">
    <property type="entry name" value="MurNAc-LAA"/>
    <property type="match status" value="1"/>
</dbReference>
<dbReference type="PANTHER" id="PTHR30404">
    <property type="entry name" value="N-ACETYLMURAMOYL-L-ALANINE AMIDASE"/>
    <property type="match status" value="1"/>
</dbReference>
<dbReference type="InterPro" id="IPR050695">
    <property type="entry name" value="N-acetylmuramoyl_amidase_3"/>
</dbReference>
<dbReference type="GO" id="GO:0008745">
    <property type="term" value="F:N-acetylmuramoyl-L-alanine amidase activity"/>
    <property type="evidence" value="ECO:0007669"/>
    <property type="project" value="UniProtKB-EC"/>
</dbReference>
<keyword evidence="4" id="KW-1133">Transmembrane helix</keyword>
<evidence type="ECO:0000256" key="1">
    <source>
        <dbReference type="ARBA" id="ARBA00001561"/>
    </source>
</evidence>
<name>A0A7G6VRN5_9SPHN</name>
<dbReference type="Gene3D" id="3.40.630.40">
    <property type="entry name" value="Zn-dependent exopeptidases"/>
    <property type="match status" value="1"/>
</dbReference>
<dbReference type="Proteomes" id="UP000515297">
    <property type="component" value="Chromosome"/>
</dbReference>
<dbReference type="InterPro" id="IPR002508">
    <property type="entry name" value="MurNAc-LAA_cat"/>
</dbReference>
<evidence type="ECO:0000313" key="6">
    <source>
        <dbReference type="EMBL" id="QNE04400.1"/>
    </source>
</evidence>
<keyword evidence="4" id="KW-0812">Transmembrane</keyword>
<proteinExistence type="predicted"/>
<feature type="domain" description="MurNAc-LAA" evidence="5">
    <location>
        <begin position="149"/>
        <end position="302"/>
    </location>
</feature>
<dbReference type="GO" id="GO:0009253">
    <property type="term" value="P:peptidoglycan catabolic process"/>
    <property type="evidence" value="ECO:0007669"/>
    <property type="project" value="InterPro"/>
</dbReference>
<evidence type="ECO:0000256" key="4">
    <source>
        <dbReference type="SAM" id="Phobius"/>
    </source>
</evidence>
<comment type="catalytic activity">
    <reaction evidence="1">
        <text>Hydrolyzes the link between N-acetylmuramoyl residues and L-amino acid residues in certain cell-wall glycopeptides.</text>
        <dbReference type="EC" id="3.5.1.28"/>
    </reaction>
</comment>
<protein>
    <recommendedName>
        <fullName evidence="2">N-acetylmuramoyl-L-alanine amidase</fullName>
        <ecNumber evidence="2">3.5.1.28</ecNumber>
    </recommendedName>
</protein>
<evidence type="ECO:0000259" key="5">
    <source>
        <dbReference type="SMART" id="SM00646"/>
    </source>
</evidence>
<gene>
    <name evidence="6" type="ORF">H4O24_10450</name>
</gene>
<reference evidence="6 7" key="1">
    <citation type="submission" date="2020-08" db="EMBL/GenBank/DDBJ databases">
        <authorList>
            <person name="Liu G."/>
            <person name="Sun C."/>
        </authorList>
    </citation>
    <scope>NUCLEOTIDE SEQUENCE [LARGE SCALE GENOMIC DNA]</scope>
    <source>
        <strain evidence="6 7">OT19</strain>
    </source>
</reference>
<keyword evidence="4" id="KW-0472">Membrane</keyword>
<evidence type="ECO:0000256" key="3">
    <source>
        <dbReference type="ARBA" id="ARBA00022801"/>
    </source>
</evidence>